<dbReference type="InterPro" id="IPR002018">
    <property type="entry name" value="CarbesteraseB"/>
</dbReference>
<keyword evidence="3" id="KW-0378">Hydrolase</keyword>
<dbReference type="Gene3D" id="3.40.50.1820">
    <property type="entry name" value="alpha/beta hydrolase"/>
    <property type="match status" value="1"/>
</dbReference>
<accession>A0A165CK85</accession>
<protein>
    <submittedName>
        <fullName evidence="3">Alpha/beta-hydrolase</fullName>
    </submittedName>
</protein>
<evidence type="ECO:0000256" key="1">
    <source>
        <dbReference type="SAM" id="Phobius"/>
    </source>
</evidence>
<dbReference type="PANTHER" id="PTHR11559">
    <property type="entry name" value="CARBOXYLESTERASE"/>
    <property type="match status" value="1"/>
</dbReference>
<evidence type="ECO:0000313" key="4">
    <source>
        <dbReference type="Proteomes" id="UP000077266"/>
    </source>
</evidence>
<dbReference type="InParanoid" id="A0A165CK85"/>
<keyword evidence="1" id="KW-1133">Transmembrane helix</keyword>
<gene>
    <name evidence="3" type="ORF">EXIGLDRAFT_656900</name>
</gene>
<dbReference type="AlphaFoldDB" id="A0A165CK85"/>
<organism evidence="3 4">
    <name type="scientific">Exidia glandulosa HHB12029</name>
    <dbReference type="NCBI Taxonomy" id="1314781"/>
    <lineage>
        <taxon>Eukaryota</taxon>
        <taxon>Fungi</taxon>
        <taxon>Dikarya</taxon>
        <taxon>Basidiomycota</taxon>
        <taxon>Agaricomycotina</taxon>
        <taxon>Agaricomycetes</taxon>
        <taxon>Auriculariales</taxon>
        <taxon>Exidiaceae</taxon>
        <taxon>Exidia</taxon>
    </lineage>
</organism>
<dbReference type="EMBL" id="KV426311">
    <property type="protein sequence ID" value="KZV82620.1"/>
    <property type="molecule type" value="Genomic_DNA"/>
</dbReference>
<dbReference type="SUPFAM" id="SSF53474">
    <property type="entry name" value="alpha/beta-Hydrolases"/>
    <property type="match status" value="1"/>
</dbReference>
<feature type="domain" description="Carboxylesterase type B" evidence="2">
    <location>
        <begin position="104"/>
        <end position="566"/>
    </location>
</feature>
<dbReference type="InterPro" id="IPR050309">
    <property type="entry name" value="Type-B_Carboxylest/Lipase"/>
</dbReference>
<sequence>MRQYRNDQLTLTMPSPVLDRRESTLPLKRKTHDSRRVSLSRRAMLSSPCARTLYLALVCACLLFWAASTYRQDILIGVAVGAGGVVEGPRVKVGRTVYEGRVEEDGAIEFFGGMRYALPPIGVRRFAPPEAFVEPAEHESERVMDASRWGKRCMQTPSALRPVSDMSEDCLTVNVFRPAGLDASKPVPVMIWIYGGGFQSGTASVYNATSIVRRSVALGTPIVVLSLNYRLGPWSQSPTSPNLGLADQALALSWARTHLPAFGGDVEKTTVMGQSAGAMGLWHLILQAAEKERGDGVWWRGVGAMSGGVDTLPLYQPHVRLPTFLAFASSAGCPMSSNPHTRPTPRLERMLTCLRAVEDPHVLLDAHRAVMDAAMSAVNGGGGDVRMMSGGIVDVGAYGQFPWALSGISVNGWEERVRKAMEGKNVLVGANLDEGVQFVPANMHTEADALSMLTRTFNSSTRAERLWSISSPGGEGDGVVRDTVARILGDVWFHAPVRALAKNVEKAWYYHYTYGRESGHVLHGAELQSLFWPSTTGEGMGFKMLDRWVSFVVHGHPGDEAWKPYPSALELNVKPRSVPLWRVEQIQAAEDVLKEMRGEWAR</sequence>
<dbReference type="Proteomes" id="UP000077266">
    <property type="component" value="Unassembled WGS sequence"/>
</dbReference>
<dbReference type="OrthoDB" id="408631at2759"/>
<dbReference type="ESTHER" id="exigl-a0a165ck85">
    <property type="family name" value="Fungal_carboxylesterase_lipase"/>
</dbReference>
<dbReference type="InterPro" id="IPR029058">
    <property type="entry name" value="AB_hydrolase_fold"/>
</dbReference>
<dbReference type="GO" id="GO:0016787">
    <property type="term" value="F:hydrolase activity"/>
    <property type="evidence" value="ECO:0007669"/>
    <property type="project" value="UniProtKB-KW"/>
</dbReference>
<dbReference type="PROSITE" id="PS00941">
    <property type="entry name" value="CARBOXYLESTERASE_B_2"/>
    <property type="match status" value="1"/>
</dbReference>
<proteinExistence type="predicted"/>
<dbReference type="STRING" id="1314781.A0A165CK85"/>
<keyword evidence="1" id="KW-0472">Membrane</keyword>
<dbReference type="InterPro" id="IPR019819">
    <property type="entry name" value="Carboxylesterase_B_CS"/>
</dbReference>
<evidence type="ECO:0000259" key="2">
    <source>
        <dbReference type="Pfam" id="PF00135"/>
    </source>
</evidence>
<feature type="transmembrane region" description="Helical" evidence="1">
    <location>
        <begin position="49"/>
        <end position="67"/>
    </location>
</feature>
<dbReference type="Pfam" id="PF00135">
    <property type="entry name" value="COesterase"/>
    <property type="match status" value="1"/>
</dbReference>
<keyword evidence="1" id="KW-0812">Transmembrane</keyword>
<keyword evidence="4" id="KW-1185">Reference proteome</keyword>
<reference evidence="3 4" key="1">
    <citation type="journal article" date="2016" name="Mol. Biol. Evol.">
        <title>Comparative Genomics of Early-Diverging Mushroom-Forming Fungi Provides Insights into the Origins of Lignocellulose Decay Capabilities.</title>
        <authorList>
            <person name="Nagy L.G."/>
            <person name="Riley R."/>
            <person name="Tritt A."/>
            <person name="Adam C."/>
            <person name="Daum C."/>
            <person name="Floudas D."/>
            <person name="Sun H."/>
            <person name="Yadav J.S."/>
            <person name="Pangilinan J."/>
            <person name="Larsson K.H."/>
            <person name="Matsuura K."/>
            <person name="Barry K."/>
            <person name="Labutti K."/>
            <person name="Kuo R."/>
            <person name="Ohm R.A."/>
            <person name="Bhattacharya S.S."/>
            <person name="Shirouzu T."/>
            <person name="Yoshinaga Y."/>
            <person name="Martin F.M."/>
            <person name="Grigoriev I.V."/>
            <person name="Hibbett D.S."/>
        </authorList>
    </citation>
    <scope>NUCLEOTIDE SEQUENCE [LARGE SCALE GENOMIC DNA]</scope>
    <source>
        <strain evidence="3 4">HHB12029</strain>
    </source>
</reference>
<name>A0A165CK85_EXIGL</name>
<evidence type="ECO:0000313" key="3">
    <source>
        <dbReference type="EMBL" id="KZV82620.1"/>
    </source>
</evidence>